<dbReference type="AlphaFoldDB" id="A0A822YNG7"/>
<sequence length="183" mass="19719">MDTNQAAACGRHSHSPHGGRKIFIAGQVVLRISATAIAVAATCLMATSKQSTDFFGIPIRAEYSYSPAFVFFLYANGIASVISLVSLFLVFVGHNKGSKTRNYFFLFLLDLIVMALVMGAAAAATAIGYVGVYGNAHTGWMPICDHVGKFCHRVTASFICSYLVLFVYLILIVLSAYKSGQTQ</sequence>
<evidence type="ECO:0000256" key="3">
    <source>
        <dbReference type="ARBA" id="ARBA00011489"/>
    </source>
</evidence>
<dbReference type="GO" id="GO:0005886">
    <property type="term" value="C:plasma membrane"/>
    <property type="evidence" value="ECO:0007669"/>
    <property type="project" value="UniProtKB-SubCell"/>
</dbReference>
<evidence type="ECO:0000256" key="5">
    <source>
        <dbReference type="ARBA" id="ARBA00022692"/>
    </source>
</evidence>
<evidence type="ECO:0000313" key="10">
    <source>
        <dbReference type="EMBL" id="DAD34140.1"/>
    </source>
</evidence>
<keyword evidence="11" id="KW-1185">Reference proteome</keyword>
<evidence type="ECO:0000256" key="4">
    <source>
        <dbReference type="ARBA" id="ARBA00022475"/>
    </source>
</evidence>
<reference evidence="10 11" key="1">
    <citation type="journal article" date="2020" name="Mol. Biol. Evol.">
        <title>Distinct Expression and Methylation Patterns for Genes with Different Fates following a Single Whole-Genome Duplication in Flowering Plants.</title>
        <authorList>
            <person name="Shi T."/>
            <person name="Rahmani R.S."/>
            <person name="Gugger P.F."/>
            <person name="Wang M."/>
            <person name="Li H."/>
            <person name="Zhang Y."/>
            <person name="Li Z."/>
            <person name="Wang Q."/>
            <person name="Van de Peer Y."/>
            <person name="Marchal K."/>
            <person name="Chen J."/>
        </authorList>
    </citation>
    <scope>NUCLEOTIDE SEQUENCE [LARGE SCALE GENOMIC DNA]</scope>
    <source>
        <tissue evidence="10">Leaf</tissue>
    </source>
</reference>
<feature type="domain" description="Casparian strip membrane protein" evidence="9">
    <location>
        <begin position="26"/>
        <end position="166"/>
    </location>
</feature>
<evidence type="ECO:0000259" key="9">
    <source>
        <dbReference type="Pfam" id="PF04535"/>
    </source>
</evidence>
<dbReference type="NCBIfam" id="TIGR01569">
    <property type="entry name" value="A_tha_TIGR01569"/>
    <property type="match status" value="1"/>
</dbReference>
<dbReference type="PANTHER" id="PTHR36488">
    <property type="entry name" value="CASP-LIKE PROTEIN 1U1"/>
    <property type="match status" value="1"/>
</dbReference>
<comment type="caution">
    <text evidence="10">The sequence shown here is derived from an EMBL/GenBank/DDBJ whole genome shotgun (WGS) entry which is preliminary data.</text>
</comment>
<evidence type="ECO:0000256" key="6">
    <source>
        <dbReference type="ARBA" id="ARBA00022989"/>
    </source>
</evidence>
<feature type="transmembrane region" description="Helical" evidence="8">
    <location>
        <begin position="28"/>
        <end position="48"/>
    </location>
</feature>
<keyword evidence="7 8" id="KW-0472">Membrane</keyword>
<organism evidence="10 11">
    <name type="scientific">Nelumbo nucifera</name>
    <name type="common">Sacred lotus</name>
    <dbReference type="NCBI Taxonomy" id="4432"/>
    <lineage>
        <taxon>Eukaryota</taxon>
        <taxon>Viridiplantae</taxon>
        <taxon>Streptophyta</taxon>
        <taxon>Embryophyta</taxon>
        <taxon>Tracheophyta</taxon>
        <taxon>Spermatophyta</taxon>
        <taxon>Magnoliopsida</taxon>
        <taxon>Proteales</taxon>
        <taxon>Nelumbonaceae</taxon>
        <taxon>Nelumbo</taxon>
    </lineage>
</organism>
<name>A0A822YNG7_NELNU</name>
<feature type="transmembrane region" description="Helical" evidence="8">
    <location>
        <begin position="104"/>
        <end position="134"/>
    </location>
</feature>
<dbReference type="InterPro" id="IPR006702">
    <property type="entry name" value="CASP_dom"/>
</dbReference>
<evidence type="ECO:0000256" key="7">
    <source>
        <dbReference type="ARBA" id="ARBA00023136"/>
    </source>
</evidence>
<dbReference type="EMBL" id="DUZY01000004">
    <property type="protein sequence ID" value="DAD34140.1"/>
    <property type="molecule type" value="Genomic_DNA"/>
</dbReference>
<proteinExistence type="inferred from homology"/>
<evidence type="ECO:0000313" key="11">
    <source>
        <dbReference type="Proteomes" id="UP000607653"/>
    </source>
</evidence>
<dbReference type="InterPro" id="IPR044173">
    <property type="entry name" value="CASPL"/>
</dbReference>
<comment type="subunit">
    <text evidence="3 8">Homodimer and heterodimers.</text>
</comment>
<feature type="transmembrane region" description="Helical" evidence="8">
    <location>
        <begin position="68"/>
        <end position="92"/>
    </location>
</feature>
<dbReference type="InterPro" id="IPR006459">
    <property type="entry name" value="CASP/CASPL"/>
</dbReference>
<comment type="subcellular location">
    <subcellularLocation>
        <location evidence="1 8">Cell membrane</location>
        <topology evidence="1 8">Multi-pass membrane protein</topology>
    </subcellularLocation>
</comment>
<protein>
    <recommendedName>
        <fullName evidence="8">CASP-like protein</fullName>
    </recommendedName>
</protein>
<keyword evidence="5 8" id="KW-0812">Transmembrane</keyword>
<comment type="similarity">
    <text evidence="2 8">Belongs to the Casparian strip membrane proteins (CASP) family.</text>
</comment>
<evidence type="ECO:0000256" key="2">
    <source>
        <dbReference type="ARBA" id="ARBA00007651"/>
    </source>
</evidence>
<dbReference type="Pfam" id="PF04535">
    <property type="entry name" value="CASP_dom"/>
    <property type="match status" value="1"/>
</dbReference>
<feature type="transmembrane region" description="Helical" evidence="8">
    <location>
        <begin position="154"/>
        <end position="177"/>
    </location>
</feature>
<gene>
    <name evidence="10" type="ORF">HUJ06_004780</name>
</gene>
<evidence type="ECO:0000256" key="8">
    <source>
        <dbReference type="RuleBase" id="RU361233"/>
    </source>
</evidence>
<dbReference type="PANTHER" id="PTHR36488:SF8">
    <property type="entry name" value="CASP-LIKE PROTEIN 1U1"/>
    <property type="match status" value="1"/>
</dbReference>
<keyword evidence="4 8" id="KW-1003">Cell membrane</keyword>
<accession>A0A822YNG7</accession>
<dbReference type="Proteomes" id="UP000607653">
    <property type="component" value="Unassembled WGS sequence"/>
</dbReference>
<keyword evidence="6 8" id="KW-1133">Transmembrane helix</keyword>
<evidence type="ECO:0000256" key="1">
    <source>
        <dbReference type="ARBA" id="ARBA00004651"/>
    </source>
</evidence>